<evidence type="ECO:0000313" key="5">
    <source>
        <dbReference type="RefSeq" id="XP_012942416.1"/>
    </source>
</evidence>
<dbReference type="NCBIfam" id="TIGR00231">
    <property type="entry name" value="small_GTP"/>
    <property type="match status" value="1"/>
</dbReference>
<feature type="compositionally biased region" description="Basic residues" evidence="3">
    <location>
        <begin position="213"/>
        <end position="230"/>
    </location>
</feature>
<protein>
    <submittedName>
        <fullName evidence="5">Ras-related protein Rab-10</fullName>
    </submittedName>
</protein>
<name>A0ABM1A7M5_APLCA</name>
<dbReference type="InterPro" id="IPR005225">
    <property type="entry name" value="Small_GTP-bd"/>
</dbReference>
<dbReference type="RefSeq" id="XP_012942416.1">
    <property type="nucleotide sequence ID" value="XM_013086962.1"/>
</dbReference>
<dbReference type="InterPro" id="IPR001806">
    <property type="entry name" value="Small_GTPase"/>
</dbReference>
<dbReference type="SMART" id="SM00173">
    <property type="entry name" value="RAS"/>
    <property type="match status" value="1"/>
</dbReference>
<sequence>MPLEERNCAVTYKVLVLGHYSVGKTALLDNLTGHTFRDTMAPTVGVDFVRKIFEVDGALVQLLIWDSPGQERFRSITRQQYRGVQGLVLVYDVTNSDTFETLQYWLRSIEEEMSPPTGGYEPIPFVICGNKTDLSSHRKVTSAKGTEFSDRHMAFGFFETSAKTGENVYSAFHTLAFNITDICDPKLMKSYHPYLLRPVSLGVPRVSSPSTQRKSKLQARTKTKRTRKLATHKDGAVAMDARELRVVYAKDETALGSLHGTNFSRGGAGGSERKSDRQKEERGEWGCVLLWCCSGKKRKHRL</sequence>
<keyword evidence="1" id="KW-0547">Nucleotide-binding</keyword>
<dbReference type="SMART" id="SM00175">
    <property type="entry name" value="RAB"/>
    <property type="match status" value="1"/>
</dbReference>
<dbReference type="PROSITE" id="PS51421">
    <property type="entry name" value="RAS"/>
    <property type="match status" value="1"/>
</dbReference>
<dbReference type="SMART" id="SM00176">
    <property type="entry name" value="RAN"/>
    <property type="match status" value="1"/>
</dbReference>
<dbReference type="Pfam" id="PF00071">
    <property type="entry name" value="Ras"/>
    <property type="match status" value="1"/>
</dbReference>
<accession>A0ABM1A7M5</accession>
<keyword evidence="2" id="KW-0342">GTP-binding</keyword>
<dbReference type="SMART" id="SM00174">
    <property type="entry name" value="RHO"/>
    <property type="match status" value="1"/>
</dbReference>
<evidence type="ECO:0000256" key="3">
    <source>
        <dbReference type="SAM" id="MobiDB-lite"/>
    </source>
</evidence>
<dbReference type="PANTHER" id="PTHR47977">
    <property type="entry name" value="RAS-RELATED PROTEIN RAB"/>
    <property type="match status" value="1"/>
</dbReference>
<evidence type="ECO:0000256" key="2">
    <source>
        <dbReference type="ARBA" id="ARBA00023134"/>
    </source>
</evidence>
<dbReference type="SUPFAM" id="SSF52540">
    <property type="entry name" value="P-loop containing nucleoside triphosphate hydrolases"/>
    <property type="match status" value="1"/>
</dbReference>
<feature type="region of interest" description="Disordered" evidence="3">
    <location>
        <begin position="259"/>
        <end position="278"/>
    </location>
</feature>
<gene>
    <name evidence="5" type="primary">LOC101846242</name>
</gene>
<dbReference type="Proteomes" id="UP000694888">
    <property type="component" value="Unplaced"/>
</dbReference>
<dbReference type="CDD" id="cd00154">
    <property type="entry name" value="Rab"/>
    <property type="match status" value="1"/>
</dbReference>
<reference evidence="5" key="1">
    <citation type="submission" date="2025-08" db="UniProtKB">
        <authorList>
            <consortium name="RefSeq"/>
        </authorList>
    </citation>
    <scope>IDENTIFICATION</scope>
</reference>
<evidence type="ECO:0000256" key="1">
    <source>
        <dbReference type="ARBA" id="ARBA00022741"/>
    </source>
</evidence>
<keyword evidence="4" id="KW-1185">Reference proteome</keyword>
<dbReference type="PRINTS" id="PR00449">
    <property type="entry name" value="RASTRNSFRMNG"/>
</dbReference>
<dbReference type="GeneID" id="101846242"/>
<organism evidence="4 5">
    <name type="scientific">Aplysia californica</name>
    <name type="common">California sea hare</name>
    <dbReference type="NCBI Taxonomy" id="6500"/>
    <lineage>
        <taxon>Eukaryota</taxon>
        <taxon>Metazoa</taxon>
        <taxon>Spiralia</taxon>
        <taxon>Lophotrochozoa</taxon>
        <taxon>Mollusca</taxon>
        <taxon>Gastropoda</taxon>
        <taxon>Heterobranchia</taxon>
        <taxon>Euthyneura</taxon>
        <taxon>Tectipleura</taxon>
        <taxon>Aplysiida</taxon>
        <taxon>Aplysioidea</taxon>
        <taxon>Aplysiidae</taxon>
        <taxon>Aplysia</taxon>
    </lineage>
</organism>
<feature type="region of interest" description="Disordered" evidence="3">
    <location>
        <begin position="205"/>
        <end position="233"/>
    </location>
</feature>
<dbReference type="PROSITE" id="PS51419">
    <property type="entry name" value="RAB"/>
    <property type="match status" value="1"/>
</dbReference>
<dbReference type="InterPro" id="IPR027417">
    <property type="entry name" value="P-loop_NTPase"/>
</dbReference>
<proteinExistence type="predicted"/>
<dbReference type="PROSITE" id="PS51417">
    <property type="entry name" value="ARF"/>
    <property type="match status" value="1"/>
</dbReference>
<evidence type="ECO:0000313" key="4">
    <source>
        <dbReference type="Proteomes" id="UP000694888"/>
    </source>
</evidence>
<dbReference type="Gene3D" id="3.40.50.300">
    <property type="entry name" value="P-loop containing nucleotide triphosphate hydrolases"/>
    <property type="match status" value="1"/>
</dbReference>
<dbReference type="InterPro" id="IPR050227">
    <property type="entry name" value="Rab"/>
</dbReference>